<dbReference type="EMBL" id="UINC01200260">
    <property type="protein sequence ID" value="SVE19062.1"/>
    <property type="molecule type" value="Genomic_DNA"/>
</dbReference>
<dbReference type="SUPFAM" id="SSF48452">
    <property type="entry name" value="TPR-like"/>
    <property type="match status" value="1"/>
</dbReference>
<dbReference type="InterPro" id="IPR019734">
    <property type="entry name" value="TPR_rpt"/>
</dbReference>
<dbReference type="Gene3D" id="1.25.40.10">
    <property type="entry name" value="Tetratricopeptide repeat domain"/>
    <property type="match status" value="1"/>
</dbReference>
<feature type="non-terminal residue" evidence="3">
    <location>
        <position position="1"/>
    </location>
</feature>
<dbReference type="InterPro" id="IPR051012">
    <property type="entry name" value="CellSynth/LPSAsmb/PSIAsmb"/>
</dbReference>
<dbReference type="InterPro" id="IPR011990">
    <property type="entry name" value="TPR-like_helical_dom_sf"/>
</dbReference>
<dbReference type="AlphaFoldDB" id="A0A383BGL0"/>
<dbReference type="PANTHER" id="PTHR45586:SF1">
    <property type="entry name" value="LIPOPOLYSACCHARIDE ASSEMBLY PROTEIN B"/>
    <property type="match status" value="1"/>
</dbReference>
<reference evidence="3" key="1">
    <citation type="submission" date="2018-05" db="EMBL/GenBank/DDBJ databases">
        <authorList>
            <person name="Lanie J.A."/>
            <person name="Ng W.-L."/>
            <person name="Kazmierczak K.M."/>
            <person name="Andrzejewski T.M."/>
            <person name="Davidsen T.M."/>
            <person name="Wayne K.J."/>
            <person name="Tettelin H."/>
            <person name="Glass J.I."/>
            <person name="Rusch D."/>
            <person name="Podicherti R."/>
            <person name="Tsui H.-C.T."/>
            <person name="Winkler M.E."/>
        </authorList>
    </citation>
    <scope>NUCLEOTIDE SEQUENCE</scope>
</reference>
<sequence>EALEELETAARQEPNNGDVRYGVGRLLLQTGLTDAALEHLEAAARLRPGRYWVHYDLGRALHARGRAQAAMTVFERAVRLEPERVDALSAAGAVALSSGDLSRAREYLVRAMAADVDYLPARINMGLLEVGAQRYEVGIELLEAVIDRVTDPAPLWSALAGAYRATGQIQKARAAMAAARAR</sequence>
<name>A0A383BGL0_9ZZZZ</name>
<keyword evidence="1" id="KW-0677">Repeat</keyword>
<proteinExistence type="predicted"/>
<gene>
    <name evidence="3" type="ORF">METZ01_LOCUS471916</name>
</gene>
<evidence type="ECO:0000313" key="3">
    <source>
        <dbReference type="EMBL" id="SVE19062.1"/>
    </source>
</evidence>
<dbReference type="PANTHER" id="PTHR45586">
    <property type="entry name" value="TPR REPEAT-CONTAINING PROTEIN PA4667"/>
    <property type="match status" value="1"/>
</dbReference>
<protein>
    <submittedName>
        <fullName evidence="3">Uncharacterized protein</fullName>
    </submittedName>
</protein>
<accession>A0A383BGL0</accession>
<evidence type="ECO:0000256" key="1">
    <source>
        <dbReference type="ARBA" id="ARBA00022737"/>
    </source>
</evidence>
<dbReference type="Pfam" id="PF14559">
    <property type="entry name" value="TPR_19"/>
    <property type="match status" value="1"/>
</dbReference>
<dbReference type="SMART" id="SM00028">
    <property type="entry name" value="TPR"/>
    <property type="match status" value="3"/>
</dbReference>
<dbReference type="Pfam" id="PF13432">
    <property type="entry name" value="TPR_16"/>
    <property type="match status" value="1"/>
</dbReference>
<evidence type="ECO:0000256" key="2">
    <source>
        <dbReference type="ARBA" id="ARBA00022803"/>
    </source>
</evidence>
<keyword evidence="2" id="KW-0802">TPR repeat</keyword>
<organism evidence="3">
    <name type="scientific">marine metagenome</name>
    <dbReference type="NCBI Taxonomy" id="408172"/>
    <lineage>
        <taxon>unclassified sequences</taxon>
        <taxon>metagenomes</taxon>
        <taxon>ecological metagenomes</taxon>
    </lineage>
</organism>
<dbReference type="PROSITE" id="PS50005">
    <property type="entry name" value="TPR"/>
    <property type="match status" value="1"/>
</dbReference>